<name>A0A4V3V7Q0_9BACI</name>
<dbReference type="AlphaFoldDB" id="A0A4V3V7Q0"/>
<dbReference type="Gene3D" id="1.25.40.10">
    <property type="entry name" value="Tetratricopeptide repeat domain"/>
    <property type="match status" value="1"/>
</dbReference>
<proteinExistence type="predicted"/>
<protein>
    <recommendedName>
        <fullName evidence="3">DUF3800 domain-containing protein</fullName>
    </recommendedName>
</protein>
<accession>A0A4V3V7Q0</accession>
<reference evidence="1 2" key="1">
    <citation type="journal article" date="2019" name="Indoor Air">
        <title>Impacts of indoor surface finishes on bacterial viability.</title>
        <authorList>
            <person name="Hu J."/>
            <person name="Maamar S.B."/>
            <person name="Glawe A.J."/>
            <person name="Gottel N."/>
            <person name="Gilbert J.A."/>
            <person name="Hartmann E.M."/>
        </authorList>
    </citation>
    <scope>NUCLEOTIDE SEQUENCE [LARGE SCALE GENOMIC DNA]</scope>
    <source>
        <strain evidence="1 2">AF060A6</strain>
    </source>
</reference>
<organism evidence="1 2">
    <name type="scientific">Bacillus timonensis</name>
    <dbReference type="NCBI Taxonomy" id="1033734"/>
    <lineage>
        <taxon>Bacteria</taxon>
        <taxon>Bacillati</taxon>
        <taxon>Bacillota</taxon>
        <taxon>Bacilli</taxon>
        <taxon>Bacillales</taxon>
        <taxon>Bacillaceae</taxon>
        <taxon>Bacillus</taxon>
    </lineage>
</organism>
<evidence type="ECO:0000313" key="2">
    <source>
        <dbReference type="Proteomes" id="UP000306477"/>
    </source>
</evidence>
<dbReference type="OrthoDB" id="2869867at2"/>
<dbReference type="Proteomes" id="UP000306477">
    <property type="component" value="Unassembled WGS sequence"/>
</dbReference>
<dbReference type="RefSeq" id="WP_136379754.1">
    <property type="nucleotide sequence ID" value="NZ_SLUB01000018.1"/>
</dbReference>
<evidence type="ECO:0000313" key="1">
    <source>
        <dbReference type="EMBL" id="THE12313.1"/>
    </source>
</evidence>
<comment type="caution">
    <text evidence="1">The sequence shown here is derived from an EMBL/GenBank/DDBJ whole genome shotgun (WGS) entry which is preliminary data.</text>
</comment>
<dbReference type="EMBL" id="SLUB01000018">
    <property type="protein sequence ID" value="THE12313.1"/>
    <property type="molecule type" value="Genomic_DNA"/>
</dbReference>
<dbReference type="InterPro" id="IPR011990">
    <property type="entry name" value="TPR-like_helical_dom_sf"/>
</dbReference>
<sequence length="715" mass="82794">MTKYYLLLDESGDFIQDIDGKEVPSIVGGLLFSPEKGLTLTKIGEIFERLCNNHGIDSRHFHSTDLPKVLFSRFTLDLLSDLKENGATYVVFENVERINIVNATTTYINILSEGLIQLFQTLSTIEESVEFEIIAARRMEQVNDENGKSYLRRITVEEYQLRLEEKLAIGLARRNLASSIHNWKWSFSLGSARNDDHLKVADTICHAYFRQKKKFTPDQQVMLLHLLEEGHLYTLFDHESSISIKRLLSNGMLGMALFEWVVAERFSNRVDQSRFQENEFLDLILTRLQKLPRHSLKAELQVFLTTLQSLNHVERNFTKAEETLKKVTIALIPNMKERGIAAHSFYLDSYLSLFTTATHQGHIKLAEEQISNIQQVLPELGKKWESYDYVIDFMLREAVHDLNKYDFERVIENMTKLEEFITQMLSILPIAGEIPYFQQDDLYSDLLGKTLGNRLQAYFMKAVNSSTSIEDYEHAIRDSGLALEQFKEEHHAHRQFQYRAQIECNRGNLESSYEYLCRSYSLPSTTSYAEFLRTILEQPKSSFLFGLMHFTRLMAASSEVHQHADDMYKAIISTDVLKHPTMTSEESFHPMQIIHWKIASYLSKSASYSAAQTYYQKAIAICNDDPECLTLRSIGLGIACEQASFLLTGGTRVQKEAKHALKLAIRLYEQFMEEAIPSSMRDYFERWKQEITMLERYTDNEKSRVLYSLSTKIPY</sequence>
<gene>
    <name evidence="1" type="ORF">E1I69_11465</name>
</gene>
<keyword evidence="2" id="KW-1185">Reference proteome</keyword>
<evidence type="ECO:0008006" key="3">
    <source>
        <dbReference type="Google" id="ProtNLM"/>
    </source>
</evidence>